<evidence type="ECO:0000259" key="1">
    <source>
        <dbReference type="Pfam" id="PF06114"/>
    </source>
</evidence>
<dbReference type="EMBL" id="JAOWRF010000386">
    <property type="protein sequence ID" value="MCV3217094.1"/>
    <property type="molecule type" value="Genomic_DNA"/>
</dbReference>
<protein>
    <submittedName>
        <fullName evidence="2">ImmA/IrrE family metallo-endopeptidase</fullName>
    </submittedName>
</protein>
<evidence type="ECO:0000313" key="3">
    <source>
        <dbReference type="Proteomes" id="UP001526143"/>
    </source>
</evidence>
<organism evidence="2 3">
    <name type="scientific">Plectonema radiosum NIES-515</name>
    <dbReference type="NCBI Taxonomy" id="2986073"/>
    <lineage>
        <taxon>Bacteria</taxon>
        <taxon>Bacillati</taxon>
        <taxon>Cyanobacteriota</taxon>
        <taxon>Cyanophyceae</taxon>
        <taxon>Oscillatoriophycideae</taxon>
        <taxon>Oscillatoriales</taxon>
        <taxon>Microcoleaceae</taxon>
        <taxon>Plectonema</taxon>
    </lineage>
</organism>
<gene>
    <name evidence="2" type="ORF">OGM63_26900</name>
</gene>
<proteinExistence type="predicted"/>
<dbReference type="Pfam" id="PF06114">
    <property type="entry name" value="Peptidase_M78"/>
    <property type="match status" value="1"/>
</dbReference>
<dbReference type="RefSeq" id="WP_263748790.1">
    <property type="nucleotide sequence ID" value="NZ_JAOWRF010000386.1"/>
</dbReference>
<keyword evidence="3" id="KW-1185">Reference proteome</keyword>
<reference evidence="2 3" key="1">
    <citation type="submission" date="2022-10" db="EMBL/GenBank/DDBJ databases">
        <title>Identification of biosynthetic pathway for the production of the potent trypsin inhibitor radiosumin.</title>
        <authorList>
            <person name="Fewer D.P."/>
            <person name="Delbaje E."/>
            <person name="Ouyang X."/>
            <person name="Agostino P.D."/>
            <person name="Wahlsten M."/>
            <person name="Jokela J."/>
            <person name="Permi P."/>
            <person name="Haapaniemi E."/>
            <person name="Koistinen H."/>
        </authorList>
    </citation>
    <scope>NUCLEOTIDE SEQUENCE [LARGE SCALE GENOMIC DNA]</scope>
    <source>
        <strain evidence="2 3">NIES-515</strain>
    </source>
</reference>
<dbReference type="InterPro" id="IPR010359">
    <property type="entry name" value="IrrE_HExxH"/>
</dbReference>
<accession>A0ABT3B6S5</accession>
<comment type="caution">
    <text evidence="2">The sequence shown here is derived from an EMBL/GenBank/DDBJ whole genome shotgun (WGS) entry which is preliminary data.</text>
</comment>
<sequence length="143" mass="16669">MVNRFLPDSPAIFTMGHELKHFLVDRDYKTLWCGDDNVNDKIEIGAEVFSAELMFPEKDFEDLLVQMEVKKGECNPEILVRLKHATKTTLSYAGLVKKAEFLGFAPKGSFNRVKWQQLEDQIYGVPIHRQIKRQRKQAKELTW</sequence>
<name>A0ABT3B6S5_9CYAN</name>
<feature type="domain" description="IrrE N-terminal-like" evidence="1">
    <location>
        <begin position="2"/>
        <end position="69"/>
    </location>
</feature>
<dbReference type="Proteomes" id="UP001526143">
    <property type="component" value="Unassembled WGS sequence"/>
</dbReference>
<evidence type="ECO:0000313" key="2">
    <source>
        <dbReference type="EMBL" id="MCV3217094.1"/>
    </source>
</evidence>